<name>A0A7J6DWC9_CANSA</name>
<evidence type="ECO:0000313" key="1">
    <source>
        <dbReference type="EMBL" id="KAF4350435.1"/>
    </source>
</evidence>
<organism evidence="1 2">
    <name type="scientific">Cannabis sativa</name>
    <name type="common">Hemp</name>
    <name type="synonym">Marijuana</name>
    <dbReference type="NCBI Taxonomy" id="3483"/>
    <lineage>
        <taxon>Eukaryota</taxon>
        <taxon>Viridiplantae</taxon>
        <taxon>Streptophyta</taxon>
        <taxon>Embryophyta</taxon>
        <taxon>Tracheophyta</taxon>
        <taxon>Spermatophyta</taxon>
        <taxon>Magnoliopsida</taxon>
        <taxon>eudicotyledons</taxon>
        <taxon>Gunneridae</taxon>
        <taxon>Pentapetalae</taxon>
        <taxon>rosids</taxon>
        <taxon>fabids</taxon>
        <taxon>Rosales</taxon>
        <taxon>Cannabaceae</taxon>
        <taxon>Cannabis</taxon>
    </lineage>
</organism>
<gene>
    <name evidence="1" type="ORF">F8388_005459</name>
</gene>
<accession>A0A7J6DWC9</accession>
<protein>
    <submittedName>
        <fullName evidence="1">Uncharacterized protein</fullName>
    </submittedName>
</protein>
<dbReference type="Proteomes" id="UP000525078">
    <property type="component" value="Unassembled WGS sequence"/>
</dbReference>
<evidence type="ECO:0000313" key="2">
    <source>
        <dbReference type="Proteomes" id="UP000525078"/>
    </source>
</evidence>
<reference evidence="1 2" key="1">
    <citation type="journal article" date="2020" name="bioRxiv">
        <title>Sequence and annotation of 42 cannabis genomes reveals extensive copy number variation in cannabinoid synthesis and pathogen resistance genes.</title>
        <authorList>
            <person name="Mckernan K.J."/>
            <person name="Helbert Y."/>
            <person name="Kane L.T."/>
            <person name="Ebling H."/>
            <person name="Zhang L."/>
            <person name="Liu B."/>
            <person name="Eaton Z."/>
            <person name="Mclaughlin S."/>
            <person name="Kingan S."/>
            <person name="Baybayan P."/>
            <person name="Concepcion G."/>
            <person name="Jordan M."/>
            <person name="Riva A."/>
            <person name="Barbazuk W."/>
            <person name="Harkins T."/>
        </authorList>
    </citation>
    <scope>NUCLEOTIDE SEQUENCE [LARGE SCALE GENOMIC DNA]</scope>
    <source>
        <strain evidence="2">cv. Jamaican Lion 4</strain>
        <tissue evidence="1">Leaf</tissue>
    </source>
</reference>
<sequence length="232" mass="25486">MSSSSVISTSTAANSPPVIENRMSSLFTKRQLSTSGGNVRNVLKRCPTRGSPLADTTNINLLQQSDSSSNGIEPDQHVSSLITSARQWDLEVLNASFLASDVDKILQIPLPIFPTEDTLIWHFETNGAYTVKTVKRRRTQVEGYDVGLMEEQPMNGDYGQFGPGSVGLSVKDCWETNNNMGISNSLKLCASTLLQWGKEIIGNFKVELKNIKGKHFGSKEPDNFGSKEEIKT</sequence>
<dbReference type="AlphaFoldDB" id="A0A7J6DWC9"/>
<dbReference type="EMBL" id="JAATIP010000367">
    <property type="protein sequence ID" value="KAF4350435.1"/>
    <property type="molecule type" value="Genomic_DNA"/>
</dbReference>
<proteinExistence type="predicted"/>
<comment type="caution">
    <text evidence="1">The sequence shown here is derived from an EMBL/GenBank/DDBJ whole genome shotgun (WGS) entry which is preliminary data.</text>
</comment>